<evidence type="ECO:0000313" key="3">
    <source>
        <dbReference type="Proteomes" id="UP000623129"/>
    </source>
</evidence>
<organism evidence="2 3">
    <name type="scientific">Carex littledalei</name>
    <dbReference type="NCBI Taxonomy" id="544730"/>
    <lineage>
        <taxon>Eukaryota</taxon>
        <taxon>Viridiplantae</taxon>
        <taxon>Streptophyta</taxon>
        <taxon>Embryophyta</taxon>
        <taxon>Tracheophyta</taxon>
        <taxon>Spermatophyta</taxon>
        <taxon>Magnoliopsida</taxon>
        <taxon>Liliopsida</taxon>
        <taxon>Poales</taxon>
        <taxon>Cyperaceae</taxon>
        <taxon>Cyperoideae</taxon>
        <taxon>Cariceae</taxon>
        <taxon>Carex</taxon>
        <taxon>Carex subgen. Euthyceras</taxon>
    </lineage>
</organism>
<dbReference type="Proteomes" id="UP000623129">
    <property type="component" value="Unassembled WGS sequence"/>
</dbReference>
<keyword evidence="1" id="KW-0812">Transmembrane</keyword>
<keyword evidence="3" id="KW-1185">Reference proteome</keyword>
<feature type="transmembrane region" description="Helical" evidence="1">
    <location>
        <begin position="90"/>
        <end position="113"/>
    </location>
</feature>
<name>A0A833VYY8_9POAL</name>
<evidence type="ECO:0000313" key="2">
    <source>
        <dbReference type="EMBL" id="KAF3341338.1"/>
    </source>
</evidence>
<keyword evidence="1" id="KW-0472">Membrane</keyword>
<sequence>MVCHLSIISVYSLVLHLLSFKKHAIVDSNLWVFDFGSVFVGLLLSYAGFYGKRRNEDDDSVLQEPLIHGSCNNNIGTGNSTSSSSKNASLFTNAGFFSIFTFSWIGPLLSLVYRKTLDLEDIPMVDVKDSINGVLPIFKTNLQSQIGANGRVTPVKLAKSFSVHLLGASCFNRYLCIGVQYLGLCWAISDGLLCAVPKWYPTIIKKRLLVGTDIYCWQNY</sequence>
<dbReference type="EMBL" id="SWLB01000002">
    <property type="protein sequence ID" value="KAF3341338.1"/>
    <property type="molecule type" value="Genomic_DNA"/>
</dbReference>
<evidence type="ECO:0000256" key="1">
    <source>
        <dbReference type="SAM" id="Phobius"/>
    </source>
</evidence>
<keyword evidence="1" id="KW-1133">Transmembrane helix</keyword>
<comment type="caution">
    <text evidence="2">The sequence shown here is derived from an EMBL/GenBank/DDBJ whole genome shotgun (WGS) entry which is preliminary data.</text>
</comment>
<accession>A0A833VYY8</accession>
<feature type="transmembrane region" description="Helical" evidence="1">
    <location>
        <begin position="30"/>
        <end position="49"/>
    </location>
</feature>
<gene>
    <name evidence="2" type="ORF">FCM35_KLT10182</name>
</gene>
<protein>
    <submittedName>
        <fullName evidence="2">ABC transporter C family member 3-like isoform X2</fullName>
    </submittedName>
</protein>
<dbReference type="OrthoDB" id="6500128at2759"/>
<proteinExistence type="predicted"/>
<reference evidence="2" key="1">
    <citation type="submission" date="2020-01" db="EMBL/GenBank/DDBJ databases">
        <title>Genome sequence of Kobresia littledalei, the first chromosome-level genome in the family Cyperaceae.</title>
        <authorList>
            <person name="Qu G."/>
        </authorList>
    </citation>
    <scope>NUCLEOTIDE SEQUENCE</scope>
    <source>
        <strain evidence="2">C.B.Clarke</strain>
        <tissue evidence="2">Leaf</tissue>
    </source>
</reference>
<dbReference type="AlphaFoldDB" id="A0A833VYY8"/>